<feature type="signal peptide" evidence="4">
    <location>
        <begin position="1"/>
        <end position="32"/>
    </location>
</feature>
<reference evidence="6 7" key="1">
    <citation type="submission" date="2020-08" db="EMBL/GenBank/DDBJ databases">
        <title>Sequencing the genomes of 1000 actinobacteria strains.</title>
        <authorList>
            <person name="Klenk H.-P."/>
        </authorList>
    </citation>
    <scope>NUCLEOTIDE SEQUENCE [LARGE SCALE GENOMIC DNA]</scope>
    <source>
        <strain evidence="6 7">DSM 43768</strain>
    </source>
</reference>
<name>A0A7X0NR18_9ACTN</name>
<feature type="transmembrane region" description="Helical" evidence="3">
    <location>
        <begin position="269"/>
        <end position="293"/>
    </location>
</feature>
<feature type="domain" description="DUF4349" evidence="5">
    <location>
        <begin position="79"/>
        <end position="291"/>
    </location>
</feature>
<feature type="region of interest" description="Disordered" evidence="2">
    <location>
        <begin position="30"/>
        <end position="72"/>
    </location>
</feature>
<comment type="caution">
    <text evidence="6">The sequence shown here is derived from an EMBL/GenBank/DDBJ whole genome shotgun (WGS) entry which is preliminary data.</text>
</comment>
<dbReference type="EMBL" id="JACHMI010000001">
    <property type="protein sequence ID" value="MBB6548058.1"/>
    <property type="molecule type" value="Genomic_DNA"/>
</dbReference>
<gene>
    <name evidence="6" type="ORF">HD593_002853</name>
</gene>
<sequence length="313" mass="33187">MTRFRYGLALTAACSAVLLTACGGGASLNSGAAPASAPHPVAESAARDESQVKEPQAQRTRQSQAGGVVSGVEPAQQARQVIYTGSMTVRADKVTPAVQQAKQIVTEAGGYLSQEESNSSGDTEASALLEFKIPTAKYAEVQKRLGGELGKQLSLNQNAQDVTLKVADVESRLKSAQQSLESLRELLKRADTIGQVLDVEREISSREADLESLQAQQKELATQTAMATLTLRLVGPVTVVEDPADEPAGFLGGLKAGWQALVSFTKTALTLIGALLPWVVVSLPLIALVVWLVRRDRRRPPAPTQPTPDTEPA</sequence>
<evidence type="ECO:0000256" key="1">
    <source>
        <dbReference type="SAM" id="Coils"/>
    </source>
</evidence>
<keyword evidence="3" id="KW-0812">Transmembrane</keyword>
<evidence type="ECO:0000256" key="2">
    <source>
        <dbReference type="SAM" id="MobiDB-lite"/>
    </source>
</evidence>
<dbReference type="InterPro" id="IPR025645">
    <property type="entry name" value="DUF4349"/>
</dbReference>
<dbReference type="PROSITE" id="PS51257">
    <property type="entry name" value="PROKAR_LIPOPROTEIN"/>
    <property type="match status" value="1"/>
</dbReference>
<dbReference type="RefSeq" id="WP_185102614.1">
    <property type="nucleotide sequence ID" value="NZ_JACHMI010000001.1"/>
</dbReference>
<keyword evidence="1" id="KW-0175">Coiled coil</keyword>
<dbReference type="Pfam" id="PF14257">
    <property type="entry name" value="DUF4349"/>
    <property type="match status" value="1"/>
</dbReference>
<evidence type="ECO:0000259" key="5">
    <source>
        <dbReference type="Pfam" id="PF14257"/>
    </source>
</evidence>
<proteinExistence type="predicted"/>
<evidence type="ECO:0000313" key="6">
    <source>
        <dbReference type="EMBL" id="MBB6548058.1"/>
    </source>
</evidence>
<protein>
    <recommendedName>
        <fullName evidence="5">DUF4349 domain-containing protein</fullName>
    </recommendedName>
</protein>
<keyword evidence="4" id="KW-0732">Signal</keyword>
<evidence type="ECO:0000256" key="4">
    <source>
        <dbReference type="SAM" id="SignalP"/>
    </source>
</evidence>
<keyword evidence="3" id="KW-1133">Transmembrane helix</keyword>
<evidence type="ECO:0000256" key="3">
    <source>
        <dbReference type="SAM" id="Phobius"/>
    </source>
</evidence>
<dbReference type="Proteomes" id="UP000565579">
    <property type="component" value="Unassembled WGS sequence"/>
</dbReference>
<feature type="coiled-coil region" evidence="1">
    <location>
        <begin position="159"/>
        <end position="223"/>
    </location>
</feature>
<evidence type="ECO:0000313" key="7">
    <source>
        <dbReference type="Proteomes" id="UP000565579"/>
    </source>
</evidence>
<dbReference type="AlphaFoldDB" id="A0A7X0NR18"/>
<keyword evidence="3" id="KW-0472">Membrane</keyword>
<accession>A0A7X0NR18</accession>
<organism evidence="6 7">
    <name type="scientific">Nonomuraea rubra</name>
    <dbReference type="NCBI Taxonomy" id="46180"/>
    <lineage>
        <taxon>Bacteria</taxon>
        <taxon>Bacillati</taxon>
        <taxon>Actinomycetota</taxon>
        <taxon>Actinomycetes</taxon>
        <taxon>Streptosporangiales</taxon>
        <taxon>Streptosporangiaceae</taxon>
        <taxon>Nonomuraea</taxon>
    </lineage>
</organism>
<keyword evidence="7" id="KW-1185">Reference proteome</keyword>
<feature type="chain" id="PRO_5031335629" description="DUF4349 domain-containing protein" evidence="4">
    <location>
        <begin position="33"/>
        <end position="313"/>
    </location>
</feature>